<dbReference type="PATRIC" id="fig|516051.4.peg.1404"/>
<gene>
    <name evidence="8" type="ORF">VC82_1358</name>
</gene>
<dbReference type="Gene3D" id="3.40.50.720">
    <property type="entry name" value="NAD(P)-binding Rossmann-like Domain"/>
    <property type="match status" value="1"/>
</dbReference>
<dbReference type="InterPro" id="IPR005913">
    <property type="entry name" value="dTDP_dehydrorham_reduct"/>
</dbReference>
<evidence type="ECO:0000313" key="9">
    <source>
        <dbReference type="Proteomes" id="UP000032726"/>
    </source>
</evidence>
<dbReference type="InterPro" id="IPR029903">
    <property type="entry name" value="RmlD-like-bd"/>
</dbReference>
<evidence type="ECO:0000313" key="8">
    <source>
        <dbReference type="EMBL" id="AKA34986.1"/>
    </source>
</evidence>
<evidence type="ECO:0000256" key="5">
    <source>
        <dbReference type="ARBA" id="ARBA00048200"/>
    </source>
</evidence>
<comment type="similarity">
    <text evidence="2 6">Belongs to the dTDP-4-dehydrorhamnose reductase family.</text>
</comment>
<dbReference type="NCBIfam" id="TIGR01214">
    <property type="entry name" value="rmlD"/>
    <property type="match status" value="1"/>
</dbReference>
<comment type="function">
    <text evidence="6">Catalyzes the reduction of dTDP-6-deoxy-L-lyxo-4-hexulose to yield dTDP-L-rhamnose.</text>
</comment>
<dbReference type="GO" id="GO:0008831">
    <property type="term" value="F:dTDP-4-dehydrorhamnose reductase activity"/>
    <property type="evidence" value="ECO:0007669"/>
    <property type="project" value="UniProtKB-EC"/>
</dbReference>
<evidence type="ECO:0000256" key="1">
    <source>
        <dbReference type="ARBA" id="ARBA00004781"/>
    </source>
</evidence>
<dbReference type="GO" id="GO:0005829">
    <property type="term" value="C:cytosol"/>
    <property type="evidence" value="ECO:0007669"/>
    <property type="project" value="TreeGrafter"/>
</dbReference>
<dbReference type="GO" id="GO:0019305">
    <property type="term" value="P:dTDP-rhamnose biosynthetic process"/>
    <property type="evidence" value="ECO:0007669"/>
    <property type="project" value="UniProtKB-UniPathway"/>
</dbReference>
<organism evidence="8 9">
    <name type="scientific">Flagellimonas lutaonensis</name>
    <dbReference type="NCBI Taxonomy" id="516051"/>
    <lineage>
        <taxon>Bacteria</taxon>
        <taxon>Pseudomonadati</taxon>
        <taxon>Bacteroidota</taxon>
        <taxon>Flavobacteriia</taxon>
        <taxon>Flavobacteriales</taxon>
        <taxon>Flavobacteriaceae</taxon>
        <taxon>Flagellimonas</taxon>
    </lineage>
</organism>
<sequence>MKRILVTGAGGQLGLTLQELAPNYPELSFDFKTSEELDITKKAMLGKTISDDQYHYCINCAAFTNVEDAEKNPPQAFEVNAEGVKNLAETCKKNKVVLIHISTDYVFDGEKDSPYLPGDKPNPINEYGRSKLQGERYVQKILDHFYIVRTSWLYSKKHGKNFYRTILEKAKKGETLKVTDTQIGCPTNTISLTKFLFEELIKKEPPFGIYHFTDGEAISWYEFAKRILKEQRLVNSCIKAGRIRANVLRPKNSILGQR</sequence>
<reference evidence="8 9" key="1">
    <citation type="submission" date="2015-03" db="EMBL/GenBank/DDBJ databases">
        <title>Complete genome sequence of Muricauda lutaonensis CC-HSB-11T, isolated from a coastal hot spring.</title>
        <authorList>
            <person name="Kim K.M."/>
        </authorList>
    </citation>
    <scope>NUCLEOTIDE SEQUENCE [LARGE SCALE GENOMIC DNA]</scope>
    <source>
        <strain evidence="8 9">CC-HSB-11</strain>
    </source>
</reference>
<dbReference type="UniPathway" id="UPA00124"/>
<evidence type="ECO:0000259" key="7">
    <source>
        <dbReference type="Pfam" id="PF04321"/>
    </source>
</evidence>
<comment type="catalytic activity">
    <reaction evidence="5">
        <text>dTDP-beta-L-rhamnose + NADP(+) = dTDP-4-dehydro-beta-L-rhamnose + NADPH + H(+)</text>
        <dbReference type="Rhea" id="RHEA:21796"/>
        <dbReference type="ChEBI" id="CHEBI:15378"/>
        <dbReference type="ChEBI" id="CHEBI:57510"/>
        <dbReference type="ChEBI" id="CHEBI:57783"/>
        <dbReference type="ChEBI" id="CHEBI:58349"/>
        <dbReference type="ChEBI" id="CHEBI:62830"/>
        <dbReference type="EC" id="1.1.1.133"/>
    </reaction>
</comment>
<keyword evidence="6" id="KW-0521">NADP</keyword>
<evidence type="ECO:0000256" key="6">
    <source>
        <dbReference type="RuleBase" id="RU364082"/>
    </source>
</evidence>
<dbReference type="Gene3D" id="3.90.25.10">
    <property type="entry name" value="UDP-galactose 4-epimerase, domain 1"/>
    <property type="match status" value="1"/>
</dbReference>
<dbReference type="PANTHER" id="PTHR10491">
    <property type="entry name" value="DTDP-4-DEHYDRORHAMNOSE REDUCTASE"/>
    <property type="match status" value="1"/>
</dbReference>
<dbReference type="Proteomes" id="UP000032726">
    <property type="component" value="Chromosome"/>
</dbReference>
<dbReference type="PANTHER" id="PTHR10491:SF4">
    <property type="entry name" value="METHIONINE ADENOSYLTRANSFERASE 2 SUBUNIT BETA"/>
    <property type="match status" value="1"/>
</dbReference>
<name>A0A0D5YT01_9FLAO</name>
<comment type="pathway">
    <text evidence="1 6">Carbohydrate biosynthesis; dTDP-L-rhamnose biosynthesis.</text>
</comment>
<evidence type="ECO:0000256" key="2">
    <source>
        <dbReference type="ARBA" id="ARBA00010944"/>
    </source>
</evidence>
<dbReference type="EC" id="1.1.1.133" evidence="3 6"/>
<dbReference type="InterPro" id="IPR036291">
    <property type="entry name" value="NAD(P)-bd_dom_sf"/>
</dbReference>
<dbReference type="EMBL" id="CP011071">
    <property type="protein sequence ID" value="AKA34986.1"/>
    <property type="molecule type" value="Genomic_DNA"/>
</dbReference>
<evidence type="ECO:0000256" key="3">
    <source>
        <dbReference type="ARBA" id="ARBA00012929"/>
    </source>
</evidence>
<dbReference type="Pfam" id="PF04321">
    <property type="entry name" value="RmlD_sub_bind"/>
    <property type="match status" value="1"/>
</dbReference>
<dbReference type="OrthoDB" id="9803892at2"/>
<dbReference type="RefSeq" id="WP_045801694.1">
    <property type="nucleotide sequence ID" value="NZ_CP011071.1"/>
</dbReference>
<protein>
    <recommendedName>
        <fullName evidence="4 6">dTDP-4-dehydrorhamnose reductase</fullName>
        <ecNumber evidence="3 6">1.1.1.133</ecNumber>
    </recommendedName>
</protein>
<dbReference type="SUPFAM" id="SSF51735">
    <property type="entry name" value="NAD(P)-binding Rossmann-fold domains"/>
    <property type="match status" value="1"/>
</dbReference>
<dbReference type="STRING" id="516051.VC82_1358"/>
<keyword evidence="9" id="KW-1185">Reference proteome</keyword>
<dbReference type="AlphaFoldDB" id="A0A0D5YT01"/>
<dbReference type="HOGENOM" id="CLU_045518_1_2_10"/>
<dbReference type="KEGG" id="mlt:VC82_1358"/>
<proteinExistence type="inferred from homology"/>
<dbReference type="CDD" id="cd05254">
    <property type="entry name" value="dTDP_HR_like_SDR_e"/>
    <property type="match status" value="1"/>
</dbReference>
<feature type="domain" description="RmlD-like substrate binding" evidence="7">
    <location>
        <begin position="3"/>
        <end position="255"/>
    </location>
</feature>
<accession>A0A0D5YT01</accession>
<keyword evidence="6" id="KW-0560">Oxidoreductase</keyword>
<evidence type="ECO:0000256" key="4">
    <source>
        <dbReference type="ARBA" id="ARBA00017099"/>
    </source>
</evidence>